<gene>
    <name evidence="2" type="ORF">JRV97_08570</name>
</gene>
<dbReference type="RefSeq" id="WP_280998074.1">
    <property type="nucleotide sequence ID" value="NZ_CP069362.1"/>
</dbReference>
<accession>A0ABY8PP72</accession>
<dbReference type="Proteomes" id="UP001232493">
    <property type="component" value="Chromosome"/>
</dbReference>
<proteinExistence type="predicted"/>
<feature type="signal peptide" evidence="1">
    <location>
        <begin position="1"/>
        <end position="21"/>
    </location>
</feature>
<reference evidence="2 3" key="1">
    <citation type="submission" date="2021-02" db="EMBL/GenBank/DDBJ databases">
        <title>Characterization of Marinitoga sp. nov. str. BP5-C20A.</title>
        <authorList>
            <person name="Erauso G."/>
            <person name="Postec A."/>
        </authorList>
    </citation>
    <scope>NUCLEOTIDE SEQUENCE [LARGE SCALE GENOMIC DNA]</scope>
    <source>
        <strain evidence="2 3">BP5-C20A</strain>
    </source>
</reference>
<evidence type="ECO:0000256" key="1">
    <source>
        <dbReference type="SAM" id="SignalP"/>
    </source>
</evidence>
<dbReference type="EMBL" id="CP069362">
    <property type="protein sequence ID" value="WGS64422.1"/>
    <property type="molecule type" value="Genomic_DNA"/>
</dbReference>
<organism evidence="2 3">
    <name type="scientific">Marinitoga aeolica</name>
    <dbReference type="NCBI Taxonomy" id="2809031"/>
    <lineage>
        <taxon>Bacteria</taxon>
        <taxon>Thermotogati</taxon>
        <taxon>Thermotogota</taxon>
        <taxon>Thermotogae</taxon>
        <taxon>Petrotogales</taxon>
        <taxon>Petrotogaceae</taxon>
        <taxon>Marinitoga</taxon>
    </lineage>
</organism>
<protein>
    <submittedName>
        <fullName evidence="2">Uncharacterized protein</fullName>
    </submittedName>
</protein>
<sequence>MKFRHFLFIMIVLLITSSMLANLNNLPQPEVVDPGCSVTMILGPMYLGDFIWSVEASAEHYTEYGSPLPVTLNMSMYCKNSFNVTLCNSSKSFDGYGNVSGTIDCHPAGSEAYCYKNISCCD</sequence>
<name>A0ABY8PP72_9BACT</name>
<keyword evidence="3" id="KW-1185">Reference proteome</keyword>
<evidence type="ECO:0000313" key="3">
    <source>
        <dbReference type="Proteomes" id="UP001232493"/>
    </source>
</evidence>
<feature type="chain" id="PRO_5047313361" evidence="1">
    <location>
        <begin position="22"/>
        <end position="122"/>
    </location>
</feature>
<evidence type="ECO:0000313" key="2">
    <source>
        <dbReference type="EMBL" id="WGS64422.1"/>
    </source>
</evidence>
<keyword evidence="1" id="KW-0732">Signal</keyword>